<reference evidence="2 3" key="1">
    <citation type="submission" date="2017-08" db="EMBL/GenBank/DDBJ databases">
        <title>Infants hospitalized years apart are colonized by the same room-sourced microbial strains.</title>
        <authorList>
            <person name="Brooks B."/>
            <person name="Olm M.R."/>
            <person name="Firek B.A."/>
            <person name="Baker R."/>
            <person name="Thomas B.C."/>
            <person name="Morowitz M.J."/>
            <person name="Banfield J.F."/>
        </authorList>
    </citation>
    <scope>NUCLEOTIDE SEQUENCE [LARGE SCALE GENOMIC DNA]</scope>
    <source>
        <strain evidence="2">S2_012_000_R2_81</strain>
    </source>
</reference>
<evidence type="ECO:0000313" key="3">
    <source>
        <dbReference type="Proteomes" id="UP000249633"/>
    </source>
</evidence>
<evidence type="ECO:0000259" key="1">
    <source>
        <dbReference type="Pfam" id="PF11984"/>
    </source>
</evidence>
<evidence type="ECO:0000313" key="2">
    <source>
        <dbReference type="EMBL" id="PZP27774.1"/>
    </source>
</evidence>
<dbReference type="AlphaFoldDB" id="A0A2W5DDE1"/>
<organism evidence="2 3">
    <name type="scientific">Roseateles depolymerans</name>
    <dbReference type="NCBI Taxonomy" id="76731"/>
    <lineage>
        <taxon>Bacteria</taxon>
        <taxon>Pseudomonadati</taxon>
        <taxon>Pseudomonadota</taxon>
        <taxon>Betaproteobacteria</taxon>
        <taxon>Burkholderiales</taxon>
        <taxon>Sphaerotilaceae</taxon>
        <taxon>Roseateles</taxon>
    </lineage>
</organism>
<dbReference type="InterPro" id="IPR014263">
    <property type="entry name" value="Methanolan_biosynth_EpsI"/>
</dbReference>
<accession>A0A2W5DDE1</accession>
<protein>
    <submittedName>
        <fullName evidence="2">EpsI family protein</fullName>
    </submittedName>
</protein>
<gene>
    <name evidence="2" type="primary">epsI</name>
    <name evidence="2" type="ORF">DI603_20840</name>
</gene>
<comment type="caution">
    <text evidence="2">The sequence shown here is derived from an EMBL/GenBank/DDBJ whole genome shotgun (WGS) entry which is preliminary data.</text>
</comment>
<proteinExistence type="predicted"/>
<dbReference type="InterPro" id="IPR054653">
    <property type="entry name" value="EpsI_type_B_pred"/>
</dbReference>
<name>A0A2W5DDE1_9BURK</name>
<dbReference type="Proteomes" id="UP000249633">
    <property type="component" value="Unassembled WGS sequence"/>
</dbReference>
<sequence length="240" mass="26484">MIAWRTAAILALLMGVGSVLGTSLRPRTFLADTKPAIELTAIFPAQFGAWKIDPSIIPLQPSPDLQQALDESYSETLSRTYVRPDGKRIMLSVAYGRNQHKGMNWHRPEICYPAQGIPISVPTSRADMSFAGRPLPISRLVAANQSRIEPISYWVVVGDRVTSFGRAHKLVSLEYGLRGYIPDGMLVRVSSINKEVDEAFADQREFITDMLQGMSPAARQIVLGTRAPFVGSDLMPTMSH</sequence>
<dbReference type="EMBL" id="QFOD01000027">
    <property type="protein sequence ID" value="PZP27774.1"/>
    <property type="molecule type" value="Genomic_DNA"/>
</dbReference>
<feature type="domain" description="Methanolan biosynthesis EpsI" evidence="1">
    <location>
        <begin position="9"/>
        <end position="215"/>
    </location>
</feature>
<dbReference type="NCBIfam" id="NF045609">
    <property type="entry name" value="EpsI_type_B"/>
    <property type="match status" value="1"/>
</dbReference>
<dbReference type="NCBIfam" id="TIGR02914">
    <property type="entry name" value="EpsI_fam"/>
    <property type="match status" value="1"/>
</dbReference>
<dbReference type="Pfam" id="PF11984">
    <property type="entry name" value="DUF3485"/>
    <property type="match status" value="1"/>
</dbReference>